<dbReference type="AlphaFoldDB" id="A1ZLR7"/>
<dbReference type="OrthoDB" id="5735516at2"/>
<dbReference type="InterPro" id="IPR046525">
    <property type="entry name" value="DUF6702"/>
</dbReference>
<proteinExistence type="predicted"/>
<evidence type="ECO:0000313" key="2">
    <source>
        <dbReference type="Proteomes" id="UP000004095"/>
    </source>
</evidence>
<protein>
    <recommendedName>
        <fullName evidence="3">Orphan protein</fullName>
    </recommendedName>
</protein>
<dbReference type="EMBL" id="AAWS01000014">
    <property type="protein sequence ID" value="EAY28822.1"/>
    <property type="molecule type" value="Genomic_DNA"/>
</dbReference>
<sequence>MNILTTLLISISLASHAPIHSNKHEFHTSIAEIEYNNQSKAFEVSLRVFIDDFEKALGSLSGKKETLDKSDKHHQLIMKYIRQRFFITNRRGKKKEMTLIGKEFKTDAVWLYIEIPFRESLRKATFTNSILMEHFDDQVNIINLQYKGKKESFLFRKNKLVQGVNIGR</sequence>
<dbReference type="Proteomes" id="UP000004095">
    <property type="component" value="Unassembled WGS sequence"/>
</dbReference>
<dbReference type="RefSeq" id="WP_002697620.1">
    <property type="nucleotide sequence ID" value="NZ_AAWS01000014.1"/>
</dbReference>
<evidence type="ECO:0008006" key="3">
    <source>
        <dbReference type="Google" id="ProtNLM"/>
    </source>
</evidence>
<dbReference type="eggNOG" id="ENOG503140B">
    <property type="taxonomic scope" value="Bacteria"/>
</dbReference>
<reference evidence="1 2" key="1">
    <citation type="submission" date="2007-01" db="EMBL/GenBank/DDBJ databases">
        <authorList>
            <person name="Haygood M."/>
            <person name="Podell S."/>
            <person name="Anderson C."/>
            <person name="Hopkinson B."/>
            <person name="Roe K."/>
            <person name="Barbeau K."/>
            <person name="Gaasterland T."/>
            <person name="Ferriera S."/>
            <person name="Johnson J."/>
            <person name="Kravitz S."/>
            <person name="Beeson K."/>
            <person name="Sutton G."/>
            <person name="Rogers Y.-H."/>
            <person name="Friedman R."/>
            <person name="Frazier M."/>
            <person name="Venter J.C."/>
        </authorList>
    </citation>
    <scope>NUCLEOTIDE SEQUENCE [LARGE SCALE GENOMIC DNA]</scope>
    <source>
        <strain evidence="1 2">ATCC 23134</strain>
    </source>
</reference>
<evidence type="ECO:0000313" key="1">
    <source>
        <dbReference type="EMBL" id="EAY28822.1"/>
    </source>
</evidence>
<organism evidence="1 2">
    <name type="scientific">Microscilla marina ATCC 23134</name>
    <dbReference type="NCBI Taxonomy" id="313606"/>
    <lineage>
        <taxon>Bacteria</taxon>
        <taxon>Pseudomonadati</taxon>
        <taxon>Bacteroidota</taxon>
        <taxon>Cytophagia</taxon>
        <taxon>Cytophagales</taxon>
        <taxon>Microscillaceae</taxon>
        <taxon>Microscilla</taxon>
    </lineage>
</organism>
<dbReference type="Pfam" id="PF20420">
    <property type="entry name" value="DUF6702"/>
    <property type="match status" value="1"/>
</dbReference>
<keyword evidence="2" id="KW-1185">Reference proteome</keyword>
<name>A1ZLR7_MICM2</name>
<accession>A1ZLR7</accession>
<comment type="caution">
    <text evidence="1">The sequence shown here is derived from an EMBL/GenBank/DDBJ whole genome shotgun (WGS) entry which is preliminary data.</text>
</comment>
<gene>
    <name evidence="1" type="ORF">M23134_07920</name>
</gene>